<organism evidence="1 2">
    <name type="scientific">Dreissena polymorpha</name>
    <name type="common">Zebra mussel</name>
    <name type="synonym">Mytilus polymorpha</name>
    <dbReference type="NCBI Taxonomy" id="45954"/>
    <lineage>
        <taxon>Eukaryota</taxon>
        <taxon>Metazoa</taxon>
        <taxon>Spiralia</taxon>
        <taxon>Lophotrochozoa</taxon>
        <taxon>Mollusca</taxon>
        <taxon>Bivalvia</taxon>
        <taxon>Autobranchia</taxon>
        <taxon>Heteroconchia</taxon>
        <taxon>Euheterodonta</taxon>
        <taxon>Imparidentia</taxon>
        <taxon>Neoheterodontei</taxon>
        <taxon>Myida</taxon>
        <taxon>Dreissenoidea</taxon>
        <taxon>Dreissenidae</taxon>
        <taxon>Dreissena</taxon>
    </lineage>
</organism>
<proteinExistence type="predicted"/>
<name>A0A9D4IMD2_DREPO</name>
<dbReference type="EMBL" id="JAIWYP010000009">
    <property type="protein sequence ID" value="KAH3778012.1"/>
    <property type="molecule type" value="Genomic_DNA"/>
</dbReference>
<evidence type="ECO:0000313" key="2">
    <source>
        <dbReference type="Proteomes" id="UP000828390"/>
    </source>
</evidence>
<dbReference type="AlphaFoldDB" id="A0A9D4IMD2"/>
<keyword evidence="2" id="KW-1185">Reference proteome</keyword>
<reference evidence="1" key="1">
    <citation type="journal article" date="2019" name="bioRxiv">
        <title>The Genome of the Zebra Mussel, Dreissena polymorpha: A Resource for Invasive Species Research.</title>
        <authorList>
            <person name="McCartney M.A."/>
            <person name="Auch B."/>
            <person name="Kono T."/>
            <person name="Mallez S."/>
            <person name="Zhang Y."/>
            <person name="Obille A."/>
            <person name="Becker A."/>
            <person name="Abrahante J.E."/>
            <person name="Garbe J."/>
            <person name="Badalamenti J.P."/>
            <person name="Herman A."/>
            <person name="Mangelson H."/>
            <person name="Liachko I."/>
            <person name="Sullivan S."/>
            <person name="Sone E.D."/>
            <person name="Koren S."/>
            <person name="Silverstein K.A.T."/>
            <person name="Beckman K.B."/>
            <person name="Gohl D.M."/>
        </authorList>
    </citation>
    <scope>NUCLEOTIDE SEQUENCE</scope>
    <source>
        <strain evidence="1">Duluth1</strain>
        <tissue evidence="1">Whole animal</tissue>
    </source>
</reference>
<protein>
    <submittedName>
        <fullName evidence="1">Uncharacterized protein</fullName>
    </submittedName>
</protein>
<sequence length="99" mass="11365">MFNDDQTINMASGVLTSWRKPTNQQTNQQTGQKQYVPHYYSWGHKNAPTLGSHVFQQTRTIFELIQDIIGTNVHWNKSFIRSVNMNNVLPHGGHILQAT</sequence>
<accession>A0A9D4IMD2</accession>
<comment type="caution">
    <text evidence="1">The sequence shown here is derived from an EMBL/GenBank/DDBJ whole genome shotgun (WGS) entry which is preliminary data.</text>
</comment>
<dbReference type="Proteomes" id="UP000828390">
    <property type="component" value="Unassembled WGS sequence"/>
</dbReference>
<reference evidence="1" key="2">
    <citation type="submission" date="2020-11" db="EMBL/GenBank/DDBJ databases">
        <authorList>
            <person name="McCartney M.A."/>
            <person name="Auch B."/>
            <person name="Kono T."/>
            <person name="Mallez S."/>
            <person name="Becker A."/>
            <person name="Gohl D.M."/>
            <person name="Silverstein K.A.T."/>
            <person name="Koren S."/>
            <person name="Bechman K.B."/>
            <person name="Herman A."/>
            <person name="Abrahante J.E."/>
            <person name="Garbe J."/>
        </authorList>
    </citation>
    <scope>NUCLEOTIDE SEQUENCE</scope>
    <source>
        <strain evidence="1">Duluth1</strain>
        <tissue evidence="1">Whole animal</tissue>
    </source>
</reference>
<gene>
    <name evidence="1" type="ORF">DPMN_179465</name>
</gene>
<evidence type="ECO:0000313" key="1">
    <source>
        <dbReference type="EMBL" id="KAH3778012.1"/>
    </source>
</evidence>